<feature type="non-terminal residue" evidence="3">
    <location>
        <position position="101"/>
    </location>
</feature>
<dbReference type="RefSeq" id="XP_014635559.1">
    <property type="nucleotide sequence ID" value="XM_014780073.1"/>
</dbReference>
<evidence type="ECO:0000313" key="2">
    <source>
        <dbReference type="Proteomes" id="UP000694910"/>
    </source>
</evidence>
<accession>A0ABM1C7M8</accession>
<reference evidence="3" key="1">
    <citation type="submission" date="2025-08" db="UniProtKB">
        <authorList>
            <consortium name="RefSeq"/>
        </authorList>
    </citation>
    <scope>IDENTIFICATION</scope>
</reference>
<proteinExistence type="predicted"/>
<sequence>MEAERPGYAYPRSTRLRLGGVARRRRGWAGALGGRCRRHRHSAAMERPRGAADGLSRWPHGLGLLFLLQLLPPATLGQDRLDAPPPPAAPLSRWSGPVGVS</sequence>
<evidence type="ECO:0000313" key="3">
    <source>
        <dbReference type="RefSeq" id="XP_014635559.1"/>
    </source>
</evidence>
<evidence type="ECO:0000256" key="1">
    <source>
        <dbReference type="SAM" id="MobiDB-lite"/>
    </source>
</evidence>
<gene>
    <name evidence="3" type="primary">LOC106800351</name>
</gene>
<name>A0ABM1C7M8_CERSS</name>
<dbReference type="Proteomes" id="UP000694910">
    <property type="component" value="Unplaced"/>
</dbReference>
<organism evidence="2 3">
    <name type="scientific">Ceratotherium simum simum</name>
    <name type="common">Southern white rhinoceros</name>
    <dbReference type="NCBI Taxonomy" id="73337"/>
    <lineage>
        <taxon>Eukaryota</taxon>
        <taxon>Metazoa</taxon>
        <taxon>Chordata</taxon>
        <taxon>Craniata</taxon>
        <taxon>Vertebrata</taxon>
        <taxon>Euteleostomi</taxon>
        <taxon>Mammalia</taxon>
        <taxon>Eutheria</taxon>
        <taxon>Laurasiatheria</taxon>
        <taxon>Perissodactyla</taxon>
        <taxon>Rhinocerotidae</taxon>
        <taxon>Ceratotherium</taxon>
    </lineage>
</organism>
<protein>
    <submittedName>
        <fullName evidence="3">Sortilin-like</fullName>
    </submittedName>
</protein>
<keyword evidence="2" id="KW-1185">Reference proteome</keyword>
<feature type="region of interest" description="Disordered" evidence="1">
    <location>
        <begin position="76"/>
        <end position="101"/>
    </location>
</feature>
<dbReference type="GeneID" id="106800351"/>